<keyword evidence="7" id="KW-0560">Oxidoreductase</keyword>
<dbReference type="EMBL" id="LAFY01004108">
    <property type="protein sequence ID" value="KJX94926.1"/>
    <property type="molecule type" value="Genomic_DNA"/>
</dbReference>
<evidence type="ECO:0000313" key="10">
    <source>
        <dbReference type="Proteomes" id="UP000033647"/>
    </source>
</evidence>
<dbReference type="PANTHER" id="PTHR24305:SF210">
    <property type="entry name" value="CYTOCHROME P450 MONOOXYGENASE ASQL-RELATED"/>
    <property type="match status" value="1"/>
</dbReference>
<evidence type="ECO:0000256" key="4">
    <source>
        <dbReference type="ARBA" id="ARBA00022723"/>
    </source>
</evidence>
<feature type="binding site" description="axial binding residue" evidence="6">
    <location>
        <position position="454"/>
    </location>
    <ligand>
        <name>heme</name>
        <dbReference type="ChEBI" id="CHEBI:30413"/>
    </ligand>
    <ligandPart>
        <name>Fe</name>
        <dbReference type="ChEBI" id="CHEBI:18248"/>
    </ligandPart>
</feature>
<organism evidence="9 10">
    <name type="scientific">Zymoseptoria brevis</name>
    <dbReference type="NCBI Taxonomy" id="1047168"/>
    <lineage>
        <taxon>Eukaryota</taxon>
        <taxon>Fungi</taxon>
        <taxon>Dikarya</taxon>
        <taxon>Ascomycota</taxon>
        <taxon>Pezizomycotina</taxon>
        <taxon>Dothideomycetes</taxon>
        <taxon>Dothideomycetidae</taxon>
        <taxon>Mycosphaerellales</taxon>
        <taxon>Mycosphaerellaceae</taxon>
        <taxon>Zymoseptoria</taxon>
    </lineage>
</organism>
<evidence type="ECO:0000256" key="3">
    <source>
        <dbReference type="ARBA" id="ARBA00022617"/>
    </source>
</evidence>
<accession>A0A0F4GC28</accession>
<dbReference type="PRINTS" id="PR00385">
    <property type="entry name" value="P450"/>
</dbReference>
<dbReference type="OrthoDB" id="1470350at2759"/>
<keyword evidence="8" id="KW-0812">Transmembrane</keyword>
<dbReference type="GO" id="GO:0004497">
    <property type="term" value="F:monooxygenase activity"/>
    <property type="evidence" value="ECO:0007669"/>
    <property type="project" value="UniProtKB-KW"/>
</dbReference>
<dbReference type="InterPro" id="IPR017972">
    <property type="entry name" value="Cyt_P450_CS"/>
</dbReference>
<gene>
    <name evidence="9" type="ORF">TI39_contig4149g00021</name>
</gene>
<dbReference type="AlphaFoldDB" id="A0A0F4GC28"/>
<dbReference type="PANTHER" id="PTHR24305">
    <property type="entry name" value="CYTOCHROME P450"/>
    <property type="match status" value="1"/>
</dbReference>
<keyword evidence="10" id="KW-1185">Reference proteome</keyword>
<dbReference type="Pfam" id="PF00067">
    <property type="entry name" value="p450"/>
    <property type="match status" value="1"/>
</dbReference>
<evidence type="ECO:0000256" key="1">
    <source>
        <dbReference type="ARBA" id="ARBA00001971"/>
    </source>
</evidence>
<comment type="caution">
    <text evidence="9">The sequence shown here is derived from an EMBL/GenBank/DDBJ whole genome shotgun (WGS) entry which is preliminary data.</text>
</comment>
<dbReference type="InterPro" id="IPR050121">
    <property type="entry name" value="Cytochrome_P450_monoxygenase"/>
</dbReference>
<evidence type="ECO:0000256" key="5">
    <source>
        <dbReference type="ARBA" id="ARBA00023004"/>
    </source>
</evidence>
<dbReference type="Gene3D" id="1.10.630.10">
    <property type="entry name" value="Cytochrome P450"/>
    <property type="match status" value="1"/>
</dbReference>
<comment type="similarity">
    <text evidence="2 7">Belongs to the cytochrome P450 family.</text>
</comment>
<protein>
    <submittedName>
        <fullName evidence="9">Cytochrome p450 like protein</fullName>
    </submittedName>
</protein>
<keyword evidence="7" id="KW-0503">Monooxygenase</keyword>
<dbReference type="InterPro" id="IPR036396">
    <property type="entry name" value="Cyt_P450_sf"/>
</dbReference>
<keyword evidence="4 6" id="KW-0479">Metal-binding</keyword>
<dbReference type="STRING" id="1047168.A0A0F4GC28"/>
<comment type="cofactor">
    <cofactor evidence="1 6">
        <name>heme</name>
        <dbReference type="ChEBI" id="CHEBI:30413"/>
    </cofactor>
</comment>
<keyword evidence="5 6" id="KW-0408">Iron</keyword>
<dbReference type="SUPFAM" id="SSF48264">
    <property type="entry name" value="Cytochrome P450"/>
    <property type="match status" value="1"/>
</dbReference>
<evidence type="ECO:0000256" key="6">
    <source>
        <dbReference type="PIRSR" id="PIRSR602401-1"/>
    </source>
</evidence>
<dbReference type="PROSITE" id="PS00086">
    <property type="entry name" value="CYTOCHROME_P450"/>
    <property type="match status" value="1"/>
</dbReference>
<dbReference type="GO" id="GO:0016705">
    <property type="term" value="F:oxidoreductase activity, acting on paired donors, with incorporation or reduction of molecular oxygen"/>
    <property type="evidence" value="ECO:0007669"/>
    <property type="project" value="InterPro"/>
</dbReference>
<evidence type="ECO:0000313" key="9">
    <source>
        <dbReference type="EMBL" id="KJX94926.1"/>
    </source>
</evidence>
<dbReference type="GO" id="GO:0020037">
    <property type="term" value="F:heme binding"/>
    <property type="evidence" value="ECO:0007669"/>
    <property type="project" value="InterPro"/>
</dbReference>
<dbReference type="PRINTS" id="PR00463">
    <property type="entry name" value="EP450I"/>
</dbReference>
<reference evidence="9 10" key="1">
    <citation type="submission" date="2015-03" db="EMBL/GenBank/DDBJ databases">
        <title>RNA-seq based gene annotation and comparative genomics of four Zymoseptoria species reveal species-specific pathogenicity related genes and transposable element activity.</title>
        <authorList>
            <person name="Grandaubert J."/>
            <person name="Bhattacharyya A."/>
            <person name="Stukenbrock E.H."/>
        </authorList>
    </citation>
    <scope>NUCLEOTIDE SEQUENCE [LARGE SCALE GENOMIC DNA]</scope>
    <source>
        <strain evidence="9 10">Zb18110</strain>
    </source>
</reference>
<name>A0A0F4GC28_9PEZI</name>
<keyword evidence="8" id="KW-1133">Transmembrane helix</keyword>
<feature type="transmembrane region" description="Helical" evidence="8">
    <location>
        <begin position="6"/>
        <end position="31"/>
    </location>
</feature>
<evidence type="ECO:0000256" key="7">
    <source>
        <dbReference type="RuleBase" id="RU000461"/>
    </source>
</evidence>
<sequence>MSNTDIIWTLLKLGFRILVAGVGLSILTLLYNISPFHPLAKYPGPIHWRATRLFASYHHSTGDLFQHISAFHDRYGPTVRVAPDELSFTDPEAWSQIYNSRPQLPKSTYHFGELSNDRLPTSMITADDAEHNRLRRLLGPAFQNSSIAEVEPVLQQYFDLLCKQLTIASREGSQDIGEWFLWALNDVIGHLALDQKWECLGKRRMHPWPSYLLNVLKLSAAVNQFRRWGVTMNMLMPFMSARSRTDAENFIEIAHDAINERLAKEEDEKKSDPDGSSTRPDIVGLITREMKGGDKLTKAEVTSNSVLIVGGGAETTATCLSSTMYYLCSTPRVMHKLREEIRARFASSEEITLKAAQEMPYLKATIDEALRMFPVASYICPRITPKGGHIVAGQVIPAGFNVTMGQWAMGRSKHLFDNPNEFRPERWVHSEVQDASGRRVNDILKPFSMGPRDCVGKLLALAEARLVTAKLLWHFDMELDGDHSTWVQDARFYVLWQLRPLQVKLTPIRT</sequence>
<evidence type="ECO:0000256" key="8">
    <source>
        <dbReference type="SAM" id="Phobius"/>
    </source>
</evidence>
<dbReference type="Proteomes" id="UP000033647">
    <property type="component" value="Unassembled WGS sequence"/>
</dbReference>
<dbReference type="GO" id="GO:0005506">
    <property type="term" value="F:iron ion binding"/>
    <property type="evidence" value="ECO:0007669"/>
    <property type="project" value="InterPro"/>
</dbReference>
<dbReference type="InterPro" id="IPR002401">
    <property type="entry name" value="Cyt_P450_E_grp-I"/>
</dbReference>
<evidence type="ECO:0000256" key="2">
    <source>
        <dbReference type="ARBA" id="ARBA00010617"/>
    </source>
</evidence>
<keyword evidence="8" id="KW-0472">Membrane</keyword>
<dbReference type="InterPro" id="IPR001128">
    <property type="entry name" value="Cyt_P450"/>
</dbReference>
<keyword evidence="3 6" id="KW-0349">Heme</keyword>
<dbReference type="CDD" id="cd11058">
    <property type="entry name" value="CYP60B-like"/>
    <property type="match status" value="1"/>
</dbReference>
<proteinExistence type="inferred from homology"/>